<proteinExistence type="predicted"/>
<accession>A0A2K0UPZ9</accession>
<evidence type="ECO:0000313" key="3">
    <source>
        <dbReference type="Proteomes" id="UP000236664"/>
    </source>
</evidence>
<name>A0A2K0UPZ9_GIBNY</name>
<dbReference type="Proteomes" id="UP000236664">
    <property type="component" value="Unassembled WGS sequence"/>
</dbReference>
<protein>
    <submittedName>
        <fullName evidence="2">Uncharacterized protein</fullName>
    </submittedName>
</protein>
<dbReference type="EMBL" id="MTQA01000416">
    <property type="protein sequence ID" value="PNP59853.1"/>
    <property type="molecule type" value="Genomic_DNA"/>
</dbReference>
<gene>
    <name evidence="2" type="ORF">FNYG_14831</name>
</gene>
<feature type="region of interest" description="Disordered" evidence="1">
    <location>
        <begin position="1"/>
        <end position="25"/>
    </location>
</feature>
<dbReference type="OrthoDB" id="10657238at2759"/>
<comment type="caution">
    <text evidence="2">The sequence shown here is derived from an EMBL/GenBank/DDBJ whole genome shotgun (WGS) entry which is preliminary data.</text>
</comment>
<reference evidence="2 3" key="1">
    <citation type="submission" date="2017-06" db="EMBL/GenBank/DDBJ databases">
        <title>Genome of Fusarium nygamai isolate CS10214.</title>
        <authorList>
            <person name="Gardiner D.M."/>
            <person name="Obanor F."/>
            <person name="Kazan K."/>
        </authorList>
    </citation>
    <scope>NUCLEOTIDE SEQUENCE [LARGE SCALE GENOMIC DNA]</scope>
    <source>
        <strain evidence="2 3">CS10214</strain>
    </source>
</reference>
<sequence>MQGTNRFQVSRSRGKKSRHNNPGLYHVADIPDIVAADIRGEPANTTKPINLQAATTHLRALPGIDCLGCIHRLDSSFNSTAPQQPTTPRR</sequence>
<evidence type="ECO:0000313" key="2">
    <source>
        <dbReference type="EMBL" id="PNP59853.1"/>
    </source>
</evidence>
<organism evidence="2 3">
    <name type="scientific">Gibberella nygamai</name>
    <name type="common">Bean root rot disease fungus</name>
    <name type="synonym">Fusarium nygamai</name>
    <dbReference type="NCBI Taxonomy" id="42673"/>
    <lineage>
        <taxon>Eukaryota</taxon>
        <taxon>Fungi</taxon>
        <taxon>Dikarya</taxon>
        <taxon>Ascomycota</taxon>
        <taxon>Pezizomycotina</taxon>
        <taxon>Sordariomycetes</taxon>
        <taxon>Hypocreomycetidae</taxon>
        <taxon>Hypocreales</taxon>
        <taxon>Nectriaceae</taxon>
        <taxon>Fusarium</taxon>
        <taxon>Fusarium fujikuroi species complex</taxon>
    </lineage>
</organism>
<dbReference type="AlphaFoldDB" id="A0A2K0UPZ9"/>
<feature type="compositionally biased region" description="Polar residues" evidence="1">
    <location>
        <begin position="1"/>
        <end position="11"/>
    </location>
</feature>
<keyword evidence="3" id="KW-1185">Reference proteome</keyword>
<evidence type="ECO:0000256" key="1">
    <source>
        <dbReference type="SAM" id="MobiDB-lite"/>
    </source>
</evidence>